<feature type="transmembrane region" description="Helical" evidence="8">
    <location>
        <begin position="109"/>
        <end position="129"/>
    </location>
</feature>
<dbReference type="GO" id="GO:0007035">
    <property type="term" value="P:vacuolar acidification"/>
    <property type="evidence" value="ECO:0007669"/>
    <property type="project" value="TreeGrafter"/>
</dbReference>
<protein>
    <submittedName>
        <fullName evidence="9">V-type sodium ATP synthase subunit I</fullName>
    </submittedName>
</protein>
<keyword evidence="7 8" id="KW-0472">Membrane</keyword>
<feature type="transmembrane region" description="Helical" evidence="8">
    <location>
        <begin position="141"/>
        <end position="164"/>
    </location>
</feature>
<proteinExistence type="inferred from homology"/>
<dbReference type="PANTHER" id="PTHR11629">
    <property type="entry name" value="VACUOLAR PROTON ATPASES"/>
    <property type="match status" value="1"/>
</dbReference>
<dbReference type="PANTHER" id="PTHR11629:SF63">
    <property type="entry name" value="V-TYPE PROTON ATPASE SUBUNIT A"/>
    <property type="match status" value="1"/>
</dbReference>
<feature type="transmembrane region" description="Helical" evidence="8">
    <location>
        <begin position="58"/>
        <end position="77"/>
    </location>
</feature>
<name>K1UXG5_9ZZZZ</name>
<keyword evidence="5 8" id="KW-1133">Transmembrane helix</keyword>
<evidence type="ECO:0000256" key="2">
    <source>
        <dbReference type="ARBA" id="ARBA00009904"/>
    </source>
</evidence>
<keyword evidence="4 8" id="KW-0812">Transmembrane</keyword>
<evidence type="ECO:0000313" key="9">
    <source>
        <dbReference type="EMBL" id="EKC76301.1"/>
    </source>
</evidence>
<comment type="similarity">
    <text evidence="2">Belongs to the V-ATPase 116 kDa subunit family.</text>
</comment>
<feature type="transmembrane region" description="Helical" evidence="8">
    <location>
        <begin position="27"/>
        <end position="52"/>
    </location>
</feature>
<comment type="caution">
    <text evidence="9">The sequence shown here is derived from an EMBL/GenBank/DDBJ whole genome shotgun (WGS) entry which is preliminary data.</text>
</comment>
<reference evidence="9" key="1">
    <citation type="journal article" date="2013" name="Environ. Microbiol.">
        <title>Microbiota from the distal guts of lean and obese adolescents exhibit partial functional redundancy besides clear differences in community structure.</title>
        <authorList>
            <person name="Ferrer M."/>
            <person name="Ruiz A."/>
            <person name="Lanza F."/>
            <person name="Haange S.B."/>
            <person name="Oberbach A."/>
            <person name="Till H."/>
            <person name="Bargiela R."/>
            <person name="Campoy C."/>
            <person name="Segura M.T."/>
            <person name="Richter M."/>
            <person name="von Bergen M."/>
            <person name="Seifert J."/>
            <person name="Suarez A."/>
        </authorList>
    </citation>
    <scope>NUCLEOTIDE SEQUENCE</scope>
</reference>
<keyword evidence="6" id="KW-0406">Ion transport</keyword>
<sequence>CFLFGVVHLFVGVGIKGYMEWRDGQRFWAVCDTLSVYLAVGGALPLCAGMIIDVPSDIKTVGKYCAIAGVIIIVLTAGRESKSFFGKIGSGLYAVYNTISGYLSDILSYARLLALGLVTGIIGSVVNMMGALPSNKVAKAIVLAVVFVFGHAVNFGINVIGAYVHTNRLQYVEFFSKFYNGGGKKFTPLKANSKTFKFKEEISNG</sequence>
<dbReference type="InterPro" id="IPR002490">
    <property type="entry name" value="V-ATPase_116kDa_su"/>
</dbReference>
<evidence type="ECO:0000256" key="1">
    <source>
        <dbReference type="ARBA" id="ARBA00004141"/>
    </source>
</evidence>
<gene>
    <name evidence="9" type="ORF">OBE_00914</name>
</gene>
<evidence type="ECO:0000256" key="3">
    <source>
        <dbReference type="ARBA" id="ARBA00022448"/>
    </source>
</evidence>
<evidence type="ECO:0000256" key="7">
    <source>
        <dbReference type="ARBA" id="ARBA00023136"/>
    </source>
</evidence>
<dbReference type="Pfam" id="PF01496">
    <property type="entry name" value="V_ATPase_I"/>
    <property type="match status" value="1"/>
</dbReference>
<comment type="subcellular location">
    <subcellularLocation>
        <location evidence="1">Membrane</location>
        <topology evidence="1">Multi-pass membrane protein</topology>
    </subcellularLocation>
</comment>
<accession>K1UXG5</accession>
<evidence type="ECO:0000256" key="6">
    <source>
        <dbReference type="ARBA" id="ARBA00023065"/>
    </source>
</evidence>
<dbReference type="EMBL" id="AJWZ01000619">
    <property type="protein sequence ID" value="EKC76301.1"/>
    <property type="molecule type" value="Genomic_DNA"/>
</dbReference>
<dbReference type="AlphaFoldDB" id="K1UXG5"/>
<feature type="non-terminal residue" evidence="9">
    <location>
        <position position="1"/>
    </location>
</feature>
<evidence type="ECO:0000256" key="8">
    <source>
        <dbReference type="SAM" id="Phobius"/>
    </source>
</evidence>
<dbReference type="GO" id="GO:0033179">
    <property type="term" value="C:proton-transporting V-type ATPase, V0 domain"/>
    <property type="evidence" value="ECO:0007669"/>
    <property type="project" value="InterPro"/>
</dbReference>
<dbReference type="GO" id="GO:0016471">
    <property type="term" value="C:vacuolar proton-transporting V-type ATPase complex"/>
    <property type="evidence" value="ECO:0007669"/>
    <property type="project" value="TreeGrafter"/>
</dbReference>
<dbReference type="GO" id="GO:0051117">
    <property type="term" value="F:ATPase binding"/>
    <property type="evidence" value="ECO:0007669"/>
    <property type="project" value="TreeGrafter"/>
</dbReference>
<keyword evidence="3" id="KW-0813">Transport</keyword>
<organism evidence="9">
    <name type="scientific">human gut metagenome</name>
    <dbReference type="NCBI Taxonomy" id="408170"/>
    <lineage>
        <taxon>unclassified sequences</taxon>
        <taxon>metagenomes</taxon>
        <taxon>organismal metagenomes</taxon>
    </lineage>
</organism>
<evidence type="ECO:0000256" key="4">
    <source>
        <dbReference type="ARBA" id="ARBA00022692"/>
    </source>
</evidence>
<dbReference type="GO" id="GO:0046961">
    <property type="term" value="F:proton-transporting ATPase activity, rotational mechanism"/>
    <property type="evidence" value="ECO:0007669"/>
    <property type="project" value="InterPro"/>
</dbReference>
<evidence type="ECO:0000256" key="5">
    <source>
        <dbReference type="ARBA" id="ARBA00022989"/>
    </source>
</evidence>